<reference evidence="9" key="1">
    <citation type="submission" date="2021-05" db="EMBL/GenBank/DDBJ databases">
        <authorList>
            <person name="Alioto T."/>
            <person name="Alioto T."/>
            <person name="Gomez Garrido J."/>
        </authorList>
    </citation>
    <scope>NUCLEOTIDE SEQUENCE</scope>
</reference>
<dbReference type="InterPro" id="IPR030387">
    <property type="entry name" value="G_Bms1/Tsr1_dom"/>
</dbReference>
<evidence type="ECO:0000256" key="4">
    <source>
        <dbReference type="ARBA" id="ARBA00037087"/>
    </source>
</evidence>
<dbReference type="GO" id="GO:0003924">
    <property type="term" value="F:GTPase activity"/>
    <property type="evidence" value="ECO:0007669"/>
    <property type="project" value="TreeGrafter"/>
</dbReference>
<protein>
    <recommendedName>
        <fullName evidence="6">Pre-rRNA-processing protein TSR1 homolog</fullName>
    </recommendedName>
</protein>
<feature type="domain" description="Bms1-type G" evidence="8">
    <location>
        <begin position="85"/>
        <end position="244"/>
    </location>
</feature>
<keyword evidence="3" id="KW-0539">Nucleus</keyword>
<sequence>MTKANVEQQRHRPGLLKQTNKTHKHGKHKSKGSLETLKKGKVNNVKALSKKLKKSTREDRRNQATQIRRNKRDEVLSNRRKLLEAPFMVAVVPLSNSIVMGDVMQMIETADSEAIVTHSSEGHLHISLPRFKQRFTFVLVDTSNMFTVLDALKAADNVLFLMSPSEGIDSTGHVLLTAIIAQGLPTTAMAIFNLNDVPIKKRNDCKLDIEKKASRYIPDEKVTGLSNAMDVLNILRKIGNQKQRKVVFRDRRPHLLAEKVDFIYKENDNTKGVLKVTGYLRGQSLNVNALVHIPGWGDFQMKQIDISDDPHPLNPQKQDGMAEESVRVLDTADPAKQVSLQSEIIPDPMDAEQTWPTKEELDEAASASTTTQGTGEGKGKAKVKRIPKGFSEYQAAWIPDSDAEEEFMSSDEDEGDSEGEEEDQDEDDAMSVPESNRMEEEDPETMSTCSEVPVDKDKYDKYIDLNEEEDTLRKLKEARMDAQFPDELDTPLDTPARVRFQKYRGLESFRTSAWDTKENLPLDFARIFQFQNFDRTRKRVLKQLEEEGEGAQAGWYITVHIDNVTESQFLAYQGGPLLIYGLLPHEQKMSVLNMLLKRPATLDCADPIASKEELWFQTGYRRYKARPIFSQHTNGNKHKYERFFQPEATVIATCFAPIMFPPAPVLAFKKHKDESVELVALGSVHSVNPDRIVVKRVILSGHPLKIHKRSATVRFMFFNREDIDWFKPVELRTKYGRRGHIKEPLGTHGHMKCLFDGQLKSQDTVLMTLYKRVFPKWAYELV</sequence>
<feature type="region of interest" description="Disordered" evidence="7">
    <location>
        <begin position="1"/>
        <end position="71"/>
    </location>
</feature>
<organism evidence="9">
    <name type="scientific">Cacopsylla melanoneura</name>
    <dbReference type="NCBI Taxonomy" id="428564"/>
    <lineage>
        <taxon>Eukaryota</taxon>
        <taxon>Metazoa</taxon>
        <taxon>Ecdysozoa</taxon>
        <taxon>Arthropoda</taxon>
        <taxon>Hexapoda</taxon>
        <taxon>Insecta</taxon>
        <taxon>Pterygota</taxon>
        <taxon>Neoptera</taxon>
        <taxon>Paraneoptera</taxon>
        <taxon>Hemiptera</taxon>
        <taxon>Sternorrhyncha</taxon>
        <taxon>Psylloidea</taxon>
        <taxon>Psyllidae</taxon>
        <taxon>Psyllinae</taxon>
        <taxon>Cacopsylla</taxon>
    </lineage>
</organism>
<evidence type="ECO:0000256" key="3">
    <source>
        <dbReference type="ARBA" id="ARBA00023242"/>
    </source>
</evidence>
<dbReference type="EMBL" id="HBUF01165594">
    <property type="protein sequence ID" value="CAG6651100.1"/>
    <property type="molecule type" value="Transcribed_RNA"/>
</dbReference>
<dbReference type="InterPro" id="IPR039761">
    <property type="entry name" value="Bms1/Tsr1"/>
</dbReference>
<evidence type="ECO:0000256" key="6">
    <source>
        <dbReference type="ARBA" id="ARBA00040070"/>
    </source>
</evidence>
<keyword evidence="2" id="KW-0690">Ribosome biogenesis</keyword>
<feature type="compositionally biased region" description="Basic residues" evidence="7">
    <location>
        <begin position="20"/>
        <end position="31"/>
    </location>
</feature>
<dbReference type="GO" id="GO:0005730">
    <property type="term" value="C:nucleolus"/>
    <property type="evidence" value="ECO:0007669"/>
    <property type="project" value="UniProtKB-SubCell"/>
</dbReference>
<evidence type="ECO:0000259" key="8">
    <source>
        <dbReference type="PROSITE" id="PS51714"/>
    </source>
</evidence>
<dbReference type="PANTHER" id="PTHR12858">
    <property type="entry name" value="RIBOSOME BIOGENESIS PROTEIN"/>
    <property type="match status" value="1"/>
</dbReference>
<comment type="similarity">
    <text evidence="5">Belongs to the TRAFAC class translation factor GTPase superfamily. Bms1-like GTPase family. TSR1 subfamily.</text>
</comment>
<dbReference type="AlphaFoldDB" id="A0A8D8RGX9"/>
<comment type="subcellular location">
    <subcellularLocation>
        <location evidence="1">Nucleus</location>
        <location evidence="1">Nucleolus</location>
    </subcellularLocation>
</comment>
<dbReference type="EMBL" id="HBUF01165593">
    <property type="protein sequence ID" value="CAG6651099.1"/>
    <property type="molecule type" value="Transcribed_RNA"/>
</dbReference>
<dbReference type="PANTHER" id="PTHR12858:SF1">
    <property type="entry name" value="PRE-RRNA-PROCESSING PROTEIN TSR1 HOMOLOG"/>
    <property type="match status" value="1"/>
</dbReference>
<evidence type="ECO:0000256" key="7">
    <source>
        <dbReference type="SAM" id="MobiDB-lite"/>
    </source>
</evidence>
<dbReference type="GO" id="GO:0000479">
    <property type="term" value="P:endonucleolytic cleavage of tricistronic rRNA transcript (SSU-rRNA, 5.8S rRNA, LSU-rRNA)"/>
    <property type="evidence" value="ECO:0007669"/>
    <property type="project" value="TreeGrafter"/>
</dbReference>
<proteinExistence type="inferred from homology"/>
<feature type="compositionally biased region" description="Acidic residues" evidence="7">
    <location>
        <begin position="401"/>
        <end position="429"/>
    </location>
</feature>
<evidence type="ECO:0000256" key="5">
    <source>
        <dbReference type="ARBA" id="ARBA00038288"/>
    </source>
</evidence>
<dbReference type="PROSITE" id="PS51714">
    <property type="entry name" value="G_BMS1"/>
    <property type="match status" value="1"/>
</dbReference>
<dbReference type="GO" id="GO:0000462">
    <property type="term" value="P:maturation of SSU-rRNA from tricistronic rRNA transcript (SSU-rRNA, 5.8S rRNA, LSU-rRNA)"/>
    <property type="evidence" value="ECO:0007669"/>
    <property type="project" value="TreeGrafter"/>
</dbReference>
<feature type="compositionally biased region" description="Low complexity" evidence="7">
    <location>
        <begin position="364"/>
        <end position="373"/>
    </location>
</feature>
<dbReference type="InterPro" id="IPR012948">
    <property type="entry name" value="AARP2CN"/>
</dbReference>
<dbReference type="GO" id="GO:0005525">
    <property type="term" value="F:GTP binding"/>
    <property type="evidence" value="ECO:0007669"/>
    <property type="project" value="TreeGrafter"/>
</dbReference>
<dbReference type="Pfam" id="PF22298">
    <property type="entry name" value="Tsr1_G-like"/>
    <property type="match status" value="1"/>
</dbReference>
<dbReference type="EMBL" id="HBUF01320715">
    <property type="protein sequence ID" value="CAG6694890.1"/>
    <property type="molecule type" value="Transcribed_RNA"/>
</dbReference>
<dbReference type="GO" id="GO:0030688">
    <property type="term" value="C:preribosome, small subunit precursor"/>
    <property type="evidence" value="ECO:0007669"/>
    <property type="project" value="TreeGrafter"/>
</dbReference>
<dbReference type="EMBL" id="HBUF01669524">
    <property type="protein sequence ID" value="CAG6790244.1"/>
    <property type="molecule type" value="Transcribed_RNA"/>
</dbReference>
<dbReference type="Pfam" id="PF04950">
    <property type="entry name" value="RIBIOP_C"/>
    <property type="match status" value="1"/>
</dbReference>
<evidence type="ECO:0000256" key="1">
    <source>
        <dbReference type="ARBA" id="ARBA00004604"/>
    </source>
</evidence>
<evidence type="ECO:0000313" key="9">
    <source>
        <dbReference type="EMBL" id="CAG6651099.1"/>
    </source>
</evidence>
<dbReference type="SMART" id="SM00785">
    <property type="entry name" value="AARP2CN"/>
    <property type="match status" value="1"/>
</dbReference>
<dbReference type="Pfam" id="PF08142">
    <property type="entry name" value="AARP2CN"/>
    <property type="match status" value="1"/>
</dbReference>
<evidence type="ECO:0000256" key="2">
    <source>
        <dbReference type="ARBA" id="ARBA00022517"/>
    </source>
</evidence>
<name>A0A8D8RGX9_9HEMI</name>
<dbReference type="InterPro" id="IPR007034">
    <property type="entry name" value="BMS1_TSR1_C"/>
</dbReference>
<dbReference type="SMART" id="SM01362">
    <property type="entry name" value="DUF663"/>
    <property type="match status" value="1"/>
</dbReference>
<dbReference type="EMBL" id="HBUF01669522">
    <property type="protein sequence ID" value="CAG6790242.1"/>
    <property type="molecule type" value="Transcribed_RNA"/>
</dbReference>
<comment type="function">
    <text evidence="4">Required during maturation of the 40S ribosomal subunit in the nucleolus.</text>
</comment>
<feature type="region of interest" description="Disordered" evidence="7">
    <location>
        <begin position="359"/>
        <end position="453"/>
    </location>
</feature>
<accession>A0A8D8RGX9</accession>
<dbReference type="GO" id="GO:0034511">
    <property type="term" value="F:U3 snoRNA binding"/>
    <property type="evidence" value="ECO:0007669"/>
    <property type="project" value="TreeGrafter"/>
</dbReference>